<accession>A0A484PVZ8</accession>
<evidence type="ECO:0000256" key="2">
    <source>
        <dbReference type="ARBA" id="ARBA00023012"/>
    </source>
</evidence>
<organism evidence="8">
    <name type="scientific">plant metagenome</name>
    <dbReference type="NCBI Taxonomy" id="1297885"/>
    <lineage>
        <taxon>unclassified sequences</taxon>
        <taxon>metagenomes</taxon>
        <taxon>organismal metagenomes</taxon>
    </lineage>
</organism>
<dbReference type="GO" id="GO:0006355">
    <property type="term" value="P:regulation of DNA-templated transcription"/>
    <property type="evidence" value="ECO:0007669"/>
    <property type="project" value="InterPro"/>
</dbReference>
<dbReference type="InterPro" id="IPR011006">
    <property type="entry name" value="CheY-like_superfamily"/>
</dbReference>
<dbReference type="PROSITE" id="PS50110">
    <property type="entry name" value="RESPONSE_REGULATORY"/>
    <property type="match status" value="1"/>
</dbReference>
<dbReference type="GO" id="GO:0032993">
    <property type="term" value="C:protein-DNA complex"/>
    <property type="evidence" value="ECO:0007669"/>
    <property type="project" value="TreeGrafter"/>
</dbReference>
<dbReference type="Pfam" id="PF00486">
    <property type="entry name" value="Trans_reg_C"/>
    <property type="match status" value="1"/>
</dbReference>
<proteinExistence type="predicted"/>
<evidence type="ECO:0000256" key="1">
    <source>
        <dbReference type="ARBA" id="ARBA00022553"/>
    </source>
</evidence>
<dbReference type="CDD" id="cd00383">
    <property type="entry name" value="trans_reg_C"/>
    <property type="match status" value="1"/>
</dbReference>
<keyword evidence="3" id="KW-0805">Transcription regulation</keyword>
<dbReference type="GO" id="GO:0000976">
    <property type="term" value="F:transcription cis-regulatory region binding"/>
    <property type="evidence" value="ECO:0007669"/>
    <property type="project" value="TreeGrafter"/>
</dbReference>
<keyword evidence="4" id="KW-0238">DNA-binding</keyword>
<dbReference type="PANTHER" id="PTHR48111:SF67">
    <property type="entry name" value="TRANSCRIPTIONAL REGULATORY PROTEIN TCTD"/>
    <property type="match status" value="1"/>
</dbReference>
<dbReference type="Gene3D" id="1.10.10.10">
    <property type="entry name" value="Winged helix-like DNA-binding domain superfamily/Winged helix DNA-binding domain"/>
    <property type="match status" value="1"/>
</dbReference>
<dbReference type="SUPFAM" id="SSF52172">
    <property type="entry name" value="CheY-like"/>
    <property type="match status" value="1"/>
</dbReference>
<dbReference type="InterPro" id="IPR039420">
    <property type="entry name" value="WalR-like"/>
</dbReference>
<dbReference type="InterPro" id="IPR001867">
    <property type="entry name" value="OmpR/PhoB-type_DNA-bd"/>
</dbReference>
<dbReference type="Gene3D" id="3.40.50.2300">
    <property type="match status" value="1"/>
</dbReference>
<protein>
    <submittedName>
        <fullName evidence="8">Tricarboxylate transport transcriptional regulator TctD</fullName>
    </submittedName>
</protein>
<feature type="domain" description="OmpR/PhoB-type" evidence="7">
    <location>
        <begin position="125"/>
        <end position="221"/>
    </location>
</feature>
<reference evidence="8" key="1">
    <citation type="submission" date="2019-03" db="EMBL/GenBank/DDBJ databases">
        <authorList>
            <person name="Danneels B."/>
        </authorList>
    </citation>
    <scope>NUCLEOTIDE SEQUENCE</scope>
</reference>
<evidence type="ECO:0000313" key="8">
    <source>
        <dbReference type="EMBL" id="VFR29896.1"/>
    </source>
</evidence>
<dbReference type="FunFam" id="3.40.50.2300:FF:000002">
    <property type="entry name" value="DNA-binding response regulator PhoP"/>
    <property type="match status" value="1"/>
</dbReference>
<dbReference type="InterPro" id="IPR001789">
    <property type="entry name" value="Sig_transdc_resp-reg_receiver"/>
</dbReference>
<name>A0A484PVZ8_9ZZZZ</name>
<evidence type="ECO:0000313" key="10">
    <source>
        <dbReference type="EMBL" id="VFR68619.1"/>
    </source>
</evidence>
<dbReference type="Pfam" id="PF00072">
    <property type="entry name" value="Response_reg"/>
    <property type="match status" value="1"/>
</dbReference>
<dbReference type="AlphaFoldDB" id="A0A484PVZ8"/>
<dbReference type="InterPro" id="IPR036388">
    <property type="entry name" value="WH-like_DNA-bd_sf"/>
</dbReference>
<dbReference type="EMBL" id="CAADIJ010000010">
    <property type="protein sequence ID" value="VFR68619.1"/>
    <property type="molecule type" value="Genomic_DNA"/>
</dbReference>
<dbReference type="GO" id="GO:0005829">
    <property type="term" value="C:cytosol"/>
    <property type="evidence" value="ECO:0007669"/>
    <property type="project" value="TreeGrafter"/>
</dbReference>
<keyword evidence="5" id="KW-0804">Transcription</keyword>
<dbReference type="PROSITE" id="PS51755">
    <property type="entry name" value="OMPR_PHOB"/>
    <property type="match status" value="1"/>
</dbReference>
<dbReference type="SMART" id="SM00448">
    <property type="entry name" value="REC"/>
    <property type="match status" value="1"/>
</dbReference>
<evidence type="ECO:0000256" key="3">
    <source>
        <dbReference type="ARBA" id="ARBA00023015"/>
    </source>
</evidence>
<dbReference type="GO" id="GO:0000156">
    <property type="term" value="F:phosphorelay response regulator activity"/>
    <property type="evidence" value="ECO:0007669"/>
    <property type="project" value="TreeGrafter"/>
</dbReference>
<feature type="domain" description="Response regulatory" evidence="6">
    <location>
        <begin position="2"/>
        <end position="117"/>
    </location>
</feature>
<dbReference type="EMBL" id="CAADIB010000010">
    <property type="protein sequence ID" value="VFR29896.1"/>
    <property type="molecule type" value="Genomic_DNA"/>
</dbReference>
<evidence type="ECO:0000256" key="4">
    <source>
        <dbReference type="ARBA" id="ARBA00023125"/>
    </source>
</evidence>
<gene>
    <name evidence="8" type="ORF">ANDO2_0061</name>
    <name evidence="9" type="ORF">DAR2_0158</name>
    <name evidence="10" type="ORF">DAR3_0016</name>
</gene>
<evidence type="ECO:0000313" key="9">
    <source>
        <dbReference type="EMBL" id="VFR65328.1"/>
    </source>
</evidence>
<keyword evidence="2" id="KW-0902">Two-component regulatory system</keyword>
<sequence>MRILLVEDEPELARWVSRALARQAGFVVEWADDGLLADKRLAMEEFDAIVLDLGLPTLDGRTLLARLRARDDRTPVLVLTARDSLADRVDTLHEGADDFLPKPFRVEELEARLTALIRRSRGREHPRLACGALVLDTASQRFTLHGQPFALSPREHAVLRVFIQRTGEPVNKQQILERVFSQDSDVNHEAIEVLVHRLRKKLAGAGVQIVTLRGMGYYLETVAGEVTTSALPAADA</sequence>
<dbReference type="EMBL" id="CAADIL010000007">
    <property type="protein sequence ID" value="VFR65328.1"/>
    <property type="molecule type" value="Genomic_DNA"/>
</dbReference>
<evidence type="ECO:0000259" key="6">
    <source>
        <dbReference type="PROSITE" id="PS50110"/>
    </source>
</evidence>
<evidence type="ECO:0000256" key="5">
    <source>
        <dbReference type="ARBA" id="ARBA00023163"/>
    </source>
</evidence>
<keyword evidence="1" id="KW-0597">Phosphoprotein</keyword>
<evidence type="ECO:0000259" key="7">
    <source>
        <dbReference type="PROSITE" id="PS51755"/>
    </source>
</evidence>
<dbReference type="SMART" id="SM00862">
    <property type="entry name" value="Trans_reg_C"/>
    <property type="match status" value="1"/>
</dbReference>
<dbReference type="PANTHER" id="PTHR48111">
    <property type="entry name" value="REGULATOR OF RPOS"/>
    <property type="match status" value="1"/>
</dbReference>